<dbReference type="SUPFAM" id="SSF50447">
    <property type="entry name" value="Translation proteins"/>
    <property type="match status" value="1"/>
</dbReference>
<dbReference type="InterPro" id="IPR000597">
    <property type="entry name" value="Ribosomal_uL3"/>
</dbReference>
<dbReference type="InterPro" id="IPR019927">
    <property type="entry name" value="Ribosomal_uL3_bac/org-type"/>
</dbReference>
<dbReference type="GO" id="GO:0003735">
    <property type="term" value="F:structural constituent of ribosome"/>
    <property type="evidence" value="ECO:0007669"/>
    <property type="project" value="UniProtKB-UniRule"/>
</dbReference>
<evidence type="ECO:0000313" key="13">
    <source>
        <dbReference type="Proteomes" id="UP000501094"/>
    </source>
</evidence>
<dbReference type="EMBL" id="CP038852">
    <property type="protein sequence ID" value="QIZ20263.1"/>
    <property type="molecule type" value="Genomic_DNA"/>
</dbReference>
<comment type="PTM">
    <text evidence="8">Methylated by PrmB.</text>
</comment>
<keyword evidence="5 8" id="KW-0689">Ribosomal protein</keyword>
<protein>
    <recommendedName>
        <fullName evidence="7 8">Large ribosomal subunit protein uL3</fullName>
    </recommendedName>
</protein>
<dbReference type="InterPro" id="IPR009000">
    <property type="entry name" value="Transl_B-barrel_sf"/>
</dbReference>
<evidence type="ECO:0000256" key="9">
    <source>
        <dbReference type="RuleBase" id="RU003905"/>
    </source>
</evidence>
<evidence type="ECO:0000256" key="5">
    <source>
        <dbReference type="ARBA" id="ARBA00022980"/>
    </source>
</evidence>
<proteinExistence type="inferred from homology"/>
<evidence type="ECO:0000256" key="3">
    <source>
        <dbReference type="ARBA" id="ARBA00022730"/>
    </source>
</evidence>
<evidence type="ECO:0000256" key="10">
    <source>
        <dbReference type="RuleBase" id="RU003906"/>
    </source>
</evidence>
<feature type="compositionally biased region" description="Low complexity" evidence="11">
    <location>
        <begin position="139"/>
        <end position="149"/>
    </location>
</feature>
<feature type="region of interest" description="Disordered" evidence="11">
    <location>
        <begin position="139"/>
        <end position="165"/>
    </location>
</feature>
<keyword evidence="3 8" id="KW-0699">rRNA-binding</keyword>
<evidence type="ECO:0000256" key="8">
    <source>
        <dbReference type="HAMAP-Rule" id="MF_01325"/>
    </source>
</evidence>
<keyword evidence="6 8" id="KW-0687">Ribonucleoprotein</keyword>
<dbReference type="Gene3D" id="3.30.160.810">
    <property type="match status" value="1"/>
</dbReference>
<dbReference type="GO" id="GO:0019843">
    <property type="term" value="F:rRNA binding"/>
    <property type="evidence" value="ECO:0007669"/>
    <property type="project" value="UniProtKB-UniRule"/>
</dbReference>
<sequence>MSEIALVGKKIGMTREFYKTGRLVPVTVIKMEKARVIQVIDEEKRGYKAVQLGFGKIKASKLTKAMKGFYAKKNTEAKKKLKEFRVNDTELYKEGNEFGLEIFNEVKFVDTTSKTIGKGFAGAMKRHNFGGLRATHGVSVSHRSHGSTGQRQDPGKVFKGKKMAGHMGDRVRTMQNLEIIKTDIENELLYLKGSIPGSKNTEILVKKSVKVINKMTINEKIAAAEEAKKTPDKKKK</sequence>
<dbReference type="RefSeq" id="WP_168606164.1">
    <property type="nucleotide sequence ID" value="NZ_CP038852.1"/>
</dbReference>
<comment type="function">
    <text evidence="8 10">One of the primary rRNA binding proteins, it binds directly near the 3'-end of the 23S rRNA, where it nucleates assembly of the 50S subunit.</text>
</comment>
<evidence type="ECO:0000256" key="1">
    <source>
        <dbReference type="ARBA" id="ARBA00006540"/>
    </source>
</evidence>
<dbReference type="GO" id="GO:0022625">
    <property type="term" value="C:cytosolic large ribosomal subunit"/>
    <property type="evidence" value="ECO:0007669"/>
    <property type="project" value="TreeGrafter"/>
</dbReference>
<name>A0A6H1Q1K7_9PROT</name>
<dbReference type="PROSITE" id="PS00474">
    <property type="entry name" value="RIBOSOMAL_L3"/>
    <property type="match status" value="1"/>
</dbReference>
<keyword evidence="4 8" id="KW-0694">RNA-binding</keyword>
<dbReference type="HAMAP" id="MF_01325_B">
    <property type="entry name" value="Ribosomal_uL3_B"/>
    <property type="match status" value="1"/>
</dbReference>
<comment type="similarity">
    <text evidence="1 8 9">Belongs to the universal ribosomal protein uL3 family.</text>
</comment>
<accession>A0A6H1Q1K7</accession>
<dbReference type="PANTHER" id="PTHR11229">
    <property type="entry name" value="50S RIBOSOMAL PROTEIN L3"/>
    <property type="match status" value="1"/>
</dbReference>
<evidence type="ECO:0000313" key="12">
    <source>
        <dbReference type="EMBL" id="QIZ20263.1"/>
    </source>
</evidence>
<keyword evidence="2 8" id="KW-0488">Methylation</keyword>
<evidence type="ECO:0000256" key="4">
    <source>
        <dbReference type="ARBA" id="ARBA00022884"/>
    </source>
</evidence>
<dbReference type="PANTHER" id="PTHR11229:SF16">
    <property type="entry name" value="LARGE RIBOSOMAL SUBUNIT PROTEIN UL3C"/>
    <property type="match status" value="1"/>
</dbReference>
<dbReference type="NCBIfam" id="TIGR03625">
    <property type="entry name" value="L3_bact"/>
    <property type="match status" value="1"/>
</dbReference>
<keyword evidence="13" id="KW-1185">Reference proteome</keyword>
<dbReference type="FunFam" id="3.30.160.810:FF:000001">
    <property type="entry name" value="50S ribosomal protein L3"/>
    <property type="match status" value="1"/>
</dbReference>
<dbReference type="Gene3D" id="2.40.30.10">
    <property type="entry name" value="Translation factors"/>
    <property type="match status" value="1"/>
</dbReference>
<dbReference type="InterPro" id="IPR019926">
    <property type="entry name" value="Ribosomal_uL3_CS"/>
</dbReference>
<dbReference type="Pfam" id="PF00297">
    <property type="entry name" value="Ribosomal_L3"/>
    <property type="match status" value="1"/>
</dbReference>
<dbReference type="FunFam" id="2.40.30.10:FF:000004">
    <property type="entry name" value="50S ribosomal protein L3"/>
    <property type="match status" value="1"/>
</dbReference>
<feature type="modified residue" description="N5-methylglutamine" evidence="8">
    <location>
        <position position="152"/>
    </location>
</feature>
<dbReference type="GO" id="GO:0006412">
    <property type="term" value="P:translation"/>
    <property type="evidence" value="ECO:0007669"/>
    <property type="project" value="UniProtKB-UniRule"/>
</dbReference>
<dbReference type="KEGG" id="peg:E5R92_00450"/>
<evidence type="ECO:0000256" key="6">
    <source>
        <dbReference type="ARBA" id="ARBA00023274"/>
    </source>
</evidence>
<reference evidence="12 13" key="1">
    <citation type="journal article" date="2020" name="Nat. Microbiol.">
        <title>Lysogenic host-virus interactions in SAR11 marine bacteria.</title>
        <authorList>
            <person name="Morris R.M."/>
            <person name="Cain K.R."/>
            <person name="Hvorecny K.L."/>
            <person name="Kollman J.M."/>
        </authorList>
    </citation>
    <scope>NUCLEOTIDE SEQUENCE [LARGE SCALE GENOMIC DNA]</scope>
    <source>
        <strain evidence="12 13">NP1</strain>
    </source>
</reference>
<dbReference type="AlphaFoldDB" id="A0A6H1Q1K7"/>
<evidence type="ECO:0000256" key="2">
    <source>
        <dbReference type="ARBA" id="ARBA00022481"/>
    </source>
</evidence>
<gene>
    <name evidence="8" type="primary">rplC</name>
    <name evidence="12" type="ORF">E5R92_00450</name>
</gene>
<organism evidence="12 13">
    <name type="scientific">Candidatus Pelagibacter giovannonii</name>
    <dbReference type="NCBI Taxonomy" id="2563896"/>
    <lineage>
        <taxon>Bacteria</taxon>
        <taxon>Pseudomonadati</taxon>
        <taxon>Pseudomonadota</taxon>
        <taxon>Alphaproteobacteria</taxon>
        <taxon>Candidatus Pelagibacterales</taxon>
        <taxon>Candidatus Pelagibacteraceae</taxon>
        <taxon>Candidatus Pelagibacter</taxon>
    </lineage>
</organism>
<evidence type="ECO:0000256" key="7">
    <source>
        <dbReference type="ARBA" id="ARBA00035243"/>
    </source>
</evidence>
<comment type="subunit">
    <text evidence="8 10">Part of the 50S ribosomal subunit. Forms a cluster with proteins L14 and L19.</text>
</comment>
<evidence type="ECO:0000256" key="11">
    <source>
        <dbReference type="SAM" id="MobiDB-lite"/>
    </source>
</evidence>
<dbReference type="Proteomes" id="UP000501094">
    <property type="component" value="Chromosome"/>
</dbReference>